<dbReference type="EMBL" id="JAUMKJ010000029">
    <property type="protein sequence ID" value="MDO3679673.1"/>
    <property type="molecule type" value="Genomic_DNA"/>
</dbReference>
<organism evidence="3 4">
    <name type="scientific">Paenibacillus ehimensis</name>
    <dbReference type="NCBI Taxonomy" id="79264"/>
    <lineage>
        <taxon>Bacteria</taxon>
        <taxon>Bacillati</taxon>
        <taxon>Bacillota</taxon>
        <taxon>Bacilli</taxon>
        <taxon>Bacillales</taxon>
        <taxon>Paenibacillaceae</taxon>
        <taxon>Paenibacillus</taxon>
    </lineage>
</organism>
<dbReference type="Pfam" id="PF07508">
    <property type="entry name" value="Recombinase"/>
    <property type="match status" value="1"/>
</dbReference>
<dbReference type="PROSITE" id="PS51736">
    <property type="entry name" value="RECOMBINASES_3"/>
    <property type="match status" value="1"/>
</dbReference>
<dbReference type="PANTHER" id="PTHR30461:SF23">
    <property type="entry name" value="DNA RECOMBINASE-RELATED"/>
    <property type="match status" value="1"/>
</dbReference>
<reference evidence="3" key="1">
    <citation type="submission" date="2023-07" db="EMBL/GenBank/DDBJ databases">
        <authorList>
            <person name="Aktuganov G."/>
            <person name="Boyko T."/>
            <person name="Delegan Y."/>
            <person name="Galimzianova N."/>
            <person name="Gilvanova E."/>
            <person name="Korobov V."/>
            <person name="Kuzmina L."/>
            <person name="Melentiev A."/>
            <person name="Milman P."/>
            <person name="Ryabova A."/>
            <person name="Stupak E."/>
            <person name="Yasakov T."/>
            <person name="Zharikova N."/>
            <person name="Zhurenko E."/>
        </authorList>
    </citation>
    <scope>NUCLEOTIDE SEQUENCE</scope>
    <source>
        <strain evidence="3">IB-739</strain>
    </source>
</reference>
<keyword evidence="4" id="KW-1185">Reference proteome</keyword>
<dbReference type="CDD" id="cd00338">
    <property type="entry name" value="Ser_Recombinase"/>
    <property type="match status" value="1"/>
</dbReference>
<proteinExistence type="predicted"/>
<feature type="domain" description="Resolvase/invertase-type recombinase catalytic" evidence="1">
    <location>
        <begin position="2"/>
        <end position="154"/>
    </location>
</feature>
<dbReference type="SMART" id="SM00857">
    <property type="entry name" value="Resolvase"/>
    <property type="match status" value="1"/>
</dbReference>
<evidence type="ECO:0000313" key="4">
    <source>
        <dbReference type="Proteomes" id="UP001168883"/>
    </source>
</evidence>
<gene>
    <name evidence="3" type="ORF">Q3C12_21920</name>
</gene>
<sequence length="533" mass="61727">MDACIYARKSTNKLAQKETIDNQIRICRYESPRYKLRIVDVKKDTGTGTDDLNRPEVKELIHDAIAGKYKCIIMKGISRFFRDVEKGLHLIKLLDRHGIRIVTIEENFDSKHDRTVNGKLDTSKITMYLMFAEMESKKTSERVKLQQLEKAARGEWNQAQSVPFGMKYNPDTKKIERKFPENHTVQLIFDLYDIHGYSLRRLEHYLEGDNPENKIYMGPSGADWNQHTIKYILTNEAYVGDVVYNKRSKKERYYVTPELFGKTQDDVWIGYVKNDPSQVVVCRDAHEATVSREQFGRVADILASKASRKGIRNNVGLLATIAKCAECGAGMTFKRGNKNAQGWIKTKDNYYCMDYIRYGKRACGSHHVGAAELESMVINDLKELRTNKEMLDQIFTELRSSIPNKHDALAKERARIEKAISQISIKTNKLLEKNLSGDISDEQFKMMNENYRSELDGHVQRLNEIKSFLNMENNEAEKEAIFRNRIDQIASIDNMAKEQIRLLLLQLIDRIEIDKSLNVRIFYKFSNSSTVRE</sequence>
<dbReference type="InterPro" id="IPR011109">
    <property type="entry name" value="DNA_bind_recombinase_dom"/>
</dbReference>
<dbReference type="Gene3D" id="3.90.1750.20">
    <property type="entry name" value="Putative Large Serine Recombinase, Chain B, Domain 2"/>
    <property type="match status" value="1"/>
</dbReference>
<dbReference type="Pfam" id="PF13408">
    <property type="entry name" value="Zn_ribbon_recom"/>
    <property type="match status" value="1"/>
</dbReference>
<dbReference type="Gene3D" id="3.40.50.1390">
    <property type="entry name" value="Resolvase, N-terminal catalytic domain"/>
    <property type="match status" value="1"/>
</dbReference>
<evidence type="ECO:0000259" key="1">
    <source>
        <dbReference type="PROSITE" id="PS51736"/>
    </source>
</evidence>
<dbReference type="InterPro" id="IPR006119">
    <property type="entry name" value="Resolv_N"/>
</dbReference>
<evidence type="ECO:0000313" key="3">
    <source>
        <dbReference type="EMBL" id="MDO3679673.1"/>
    </source>
</evidence>
<protein>
    <submittedName>
        <fullName evidence="3">Recombinase family protein</fullName>
    </submittedName>
</protein>
<dbReference type="Proteomes" id="UP001168883">
    <property type="component" value="Unassembled WGS sequence"/>
</dbReference>
<dbReference type="PANTHER" id="PTHR30461">
    <property type="entry name" value="DNA-INVERTASE FROM LAMBDOID PROPHAGE"/>
    <property type="match status" value="1"/>
</dbReference>
<comment type="caution">
    <text evidence="3">The sequence shown here is derived from an EMBL/GenBank/DDBJ whole genome shotgun (WGS) entry which is preliminary data.</text>
</comment>
<dbReference type="Pfam" id="PF00239">
    <property type="entry name" value="Resolvase"/>
    <property type="match status" value="1"/>
</dbReference>
<name>A0ABT8VFB3_9BACL</name>
<evidence type="ECO:0000259" key="2">
    <source>
        <dbReference type="PROSITE" id="PS51737"/>
    </source>
</evidence>
<dbReference type="InterPro" id="IPR036162">
    <property type="entry name" value="Resolvase-like_N_sf"/>
</dbReference>
<feature type="domain" description="Recombinase" evidence="2">
    <location>
        <begin position="163"/>
        <end position="308"/>
    </location>
</feature>
<accession>A0ABT8VFB3</accession>
<dbReference type="PROSITE" id="PS51737">
    <property type="entry name" value="RECOMBINASE_DNA_BIND"/>
    <property type="match status" value="1"/>
</dbReference>
<dbReference type="SUPFAM" id="SSF53041">
    <property type="entry name" value="Resolvase-like"/>
    <property type="match status" value="1"/>
</dbReference>
<dbReference type="InterPro" id="IPR038109">
    <property type="entry name" value="DNA_bind_recomb_sf"/>
</dbReference>
<dbReference type="InterPro" id="IPR025827">
    <property type="entry name" value="Zn_ribbon_recom_dom"/>
</dbReference>
<dbReference type="RefSeq" id="WP_302879857.1">
    <property type="nucleotide sequence ID" value="NZ_JAUMKJ010000029.1"/>
</dbReference>
<dbReference type="InterPro" id="IPR050639">
    <property type="entry name" value="SSR_resolvase"/>
</dbReference>